<organism evidence="3 4">
    <name type="scientific">Branchiostoma lanceolatum</name>
    <name type="common">Common lancelet</name>
    <name type="synonym">Amphioxus lanceolatum</name>
    <dbReference type="NCBI Taxonomy" id="7740"/>
    <lineage>
        <taxon>Eukaryota</taxon>
        <taxon>Metazoa</taxon>
        <taxon>Chordata</taxon>
        <taxon>Cephalochordata</taxon>
        <taxon>Leptocardii</taxon>
        <taxon>Amphioxiformes</taxon>
        <taxon>Branchiostomatidae</taxon>
        <taxon>Branchiostoma</taxon>
    </lineage>
</organism>
<proteinExistence type="predicted"/>
<feature type="transmembrane region" description="Helical" evidence="1">
    <location>
        <begin position="7"/>
        <end position="27"/>
    </location>
</feature>
<evidence type="ECO:0000256" key="1">
    <source>
        <dbReference type="SAM" id="Phobius"/>
    </source>
</evidence>
<keyword evidence="1" id="KW-0472">Membrane</keyword>
<dbReference type="PANTHER" id="PTHR42720">
    <property type="entry name" value="GLYCEROL-3-PHOSPHATE DEHYDROGENASE"/>
    <property type="match status" value="1"/>
</dbReference>
<dbReference type="InterPro" id="IPR036188">
    <property type="entry name" value="FAD/NAD-bd_sf"/>
</dbReference>
<protein>
    <submittedName>
        <fullName evidence="3">L2HGDH protein</fullName>
    </submittedName>
</protein>
<keyword evidence="1" id="KW-1133">Transmembrane helix</keyword>
<dbReference type="InterPro" id="IPR052745">
    <property type="entry name" value="G3P_Oxidase/Oxidoreductase"/>
</dbReference>
<dbReference type="OrthoDB" id="498204at2759"/>
<dbReference type="Pfam" id="PF01266">
    <property type="entry name" value="DAO"/>
    <property type="match status" value="1"/>
</dbReference>
<evidence type="ECO:0000313" key="4">
    <source>
        <dbReference type="Proteomes" id="UP000838412"/>
    </source>
</evidence>
<dbReference type="EMBL" id="OV696700">
    <property type="protein sequence ID" value="CAH1246562.1"/>
    <property type="molecule type" value="Genomic_DNA"/>
</dbReference>
<dbReference type="Gene3D" id="3.50.50.60">
    <property type="entry name" value="FAD/NAD(P)-binding domain"/>
    <property type="match status" value="1"/>
</dbReference>
<sequence>MATNTRVVAWNGLCVLCLLHEIFNFLFCLELQITMSSVPVYDVAIIGGGAVGCAIVHDLTGRGLKTVLCEQNSQLVQEASAGNSGIVHTGFDATPSTIEHQCLEDARILNKTIYNKYNLPFEERGALLVAWNQDQMSKLPSLLKSAHNNGVTGARLISRDDLLRREPHLNPAALGAMIIPGELVVDPWLIPITLAHKAWRQGAQIMRDCKVLGGHLETGSHWLLETSRGPIKSRIVINCAGLQGDLVEAINQSSPFEIHPRKGQFAVFDQSAANLLHSIILPVPTERTKGVLVFPSVYGNIVVGPTAEDQTARENPQVHPKVIDELVAYAHFVLPQLAEHPVVATYAGLRPATQTKDYHFIVDRDR</sequence>
<accession>A0A8K0ED49</accession>
<dbReference type="AlphaFoldDB" id="A0A8K0ED49"/>
<evidence type="ECO:0000313" key="3">
    <source>
        <dbReference type="EMBL" id="CAH1246562.1"/>
    </source>
</evidence>
<dbReference type="Gene3D" id="3.30.9.10">
    <property type="entry name" value="D-Amino Acid Oxidase, subunit A, domain 2"/>
    <property type="match status" value="1"/>
</dbReference>
<dbReference type="SUPFAM" id="SSF54373">
    <property type="entry name" value="FAD-linked reductases, C-terminal domain"/>
    <property type="match status" value="1"/>
</dbReference>
<feature type="domain" description="FAD dependent oxidoreductase" evidence="2">
    <location>
        <begin position="42"/>
        <end position="364"/>
    </location>
</feature>
<keyword evidence="4" id="KW-1185">Reference proteome</keyword>
<dbReference type="PANTHER" id="PTHR42720:SF1">
    <property type="entry name" value="GLYCEROL 3-PHOSPHATE OXIDASE"/>
    <property type="match status" value="1"/>
</dbReference>
<evidence type="ECO:0000259" key="2">
    <source>
        <dbReference type="Pfam" id="PF01266"/>
    </source>
</evidence>
<keyword evidence="1" id="KW-0812">Transmembrane</keyword>
<gene>
    <name evidence="3" type="primary">L2HGDH</name>
    <name evidence="3" type="ORF">BLAG_LOCUS8550</name>
</gene>
<dbReference type="Proteomes" id="UP000838412">
    <property type="component" value="Chromosome 15"/>
</dbReference>
<name>A0A8K0ED49_BRALA</name>
<reference evidence="3" key="1">
    <citation type="submission" date="2022-01" db="EMBL/GenBank/DDBJ databases">
        <authorList>
            <person name="Braso-Vives M."/>
        </authorList>
    </citation>
    <scope>NUCLEOTIDE SEQUENCE</scope>
</reference>
<dbReference type="SUPFAM" id="SSF51905">
    <property type="entry name" value="FAD/NAD(P)-binding domain"/>
    <property type="match status" value="1"/>
</dbReference>
<dbReference type="InterPro" id="IPR006076">
    <property type="entry name" value="FAD-dep_OxRdtase"/>
</dbReference>